<evidence type="ECO:0000256" key="4">
    <source>
        <dbReference type="ARBA" id="ARBA00022692"/>
    </source>
</evidence>
<dbReference type="PROSITE" id="PS50850">
    <property type="entry name" value="MFS"/>
    <property type="match status" value="1"/>
</dbReference>
<keyword evidence="4 7" id="KW-0812">Transmembrane</keyword>
<feature type="transmembrane region" description="Helical" evidence="7">
    <location>
        <begin position="304"/>
        <end position="320"/>
    </location>
</feature>
<feature type="transmembrane region" description="Helical" evidence="7">
    <location>
        <begin position="146"/>
        <end position="166"/>
    </location>
</feature>
<evidence type="ECO:0000256" key="7">
    <source>
        <dbReference type="SAM" id="Phobius"/>
    </source>
</evidence>
<dbReference type="Pfam" id="PF07690">
    <property type="entry name" value="MFS_1"/>
    <property type="match status" value="1"/>
</dbReference>
<feature type="transmembrane region" description="Helical" evidence="7">
    <location>
        <begin position="236"/>
        <end position="260"/>
    </location>
</feature>
<gene>
    <name evidence="9" type="ORF">LDJ79_13275</name>
</gene>
<feature type="transmembrane region" description="Helical" evidence="7">
    <location>
        <begin position="84"/>
        <end position="103"/>
    </location>
</feature>
<name>A0ABS7YQC9_9VIBR</name>
<feature type="transmembrane region" description="Helical" evidence="7">
    <location>
        <begin position="326"/>
        <end position="343"/>
    </location>
</feature>
<dbReference type="SUPFAM" id="SSF103473">
    <property type="entry name" value="MFS general substrate transporter"/>
    <property type="match status" value="1"/>
</dbReference>
<feature type="transmembrane region" description="Helical" evidence="7">
    <location>
        <begin position="52"/>
        <end position="72"/>
    </location>
</feature>
<organism evidence="9 10">
    <name type="scientific">Vibrio tritonius</name>
    <dbReference type="NCBI Taxonomy" id="1435069"/>
    <lineage>
        <taxon>Bacteria</taxon>
        <taxon>Pseudomonadati</taxon>
        <taxon>Pseudomonadota</taxon>
        <taxon>Gammaproteobacteria</taxon>
        <taxon>Vibrionales</taxon>
        <taxon>Vibrionaceae</taxon>
        <taxon>Vibrio</taxon>
    </lineage>
</organism>
<comment type="subcellular location">
    <subcellularLocation>
        <location evidence="1">Cell membrane</location>
        <topology evidence="1">Multi-pass membrane protein</topology>
    </subcellularLocation>
</comment>
<keyword evidence="10" id="KW-1185">Reference proteome</keyword>
<proteinExistence type="predicted"/>
<sequence>MFKRVRESLAIYQGLPRDIYFIALSRFILGLGNFIMPFLVLLLTQKLGYSEAIASTVVMIVMCAFMVGGMLGGKLADSLGHKNMMVGGELLAGIILIICGFFANHHYIAPALIIIAYVMVGTSVPGGNALAANLSTPKNRSAVMSMSYLAYNIGSGIGSLLAGYLFWFDSSIIYWCNGIAVIVGISLVAYYVREPKPHNDLTAQHQEHQEEDESASGLEEDMTGSVWQVLKARPQLIAFGLSCTLLYVSMTQMTVLSPLYVTHIFDKQGPELYGQLMTLACIAVVILTPILVKATHGHGELKGLMWCGSLLALGYVIMIASQWVPAFFVAFFVLAAAEVLLVTNENVYIANQSPRSHRGRISSVMNTLKNVGMVPAYVVMGLLVEGIGYTATWLCVVVISLISSAAFMWMAHKVHWGKIGEIPR</sequence>
<dbReference type="InterPro" id="IPR011701">
    <property type="entry name" value="MFS"/>
</dbReference>
<feature type="transmembrane region" description="Helical" evidence="7">
    <location>
        <begin position="364"/>
        <end position="384"/>
    </location>
</feature>
<dbReference type="RefSeq" id="WP_068712997.1">
    <property type="nucleotide sequence ID" value="NZ_AP014635.1"/>
</dbReference>
<feature type="transmembrane region" description="Helical" evidence="7">
    <location>
        <begin position="390"/>
        <end position="411"/>
    </location>
</feature>
<dbReference type="InterPro" id="IPR050171">
    <property type="entry name" value="MFS_Transporters"/>
</dbReference>
<dbReference type="Gene3D" id="1.20.1250.20">
    <property type="entry name" value="MFS general substrate transporter like domains"/>
    <property type="match status" value="1"/>
</dbReference>
<evidence type="ECO:0000256" key="2">
    <source>
        <dbReference type="ARBA" id="ARBA00022448"/>
    </source>
</evidence>
<dbReference type="InterPro" id="IPR020846">
    <property type="entry name" value="MFS_dom"/>
</dbReference>
<feature type="transmembrane region" description="Helical" evidence="7">
    <location>
        <begin position="272"/>
        <end position="292"/>
    </location>
</feature>
<reference evidence="10" key="1">
    <citation type="submission" date="2023-07" db="EMBL/GenBank/DDBJ databases">
        <title>Molecular identification of indigenous halophilic bacteria isolated from red sea cost, biodegradation of synthetic dyes and assessment of degraded metabolite toxicity.</title>
        <authorList>
            <person name="Chaieb K."/>
            <person name="Altayb H.N."/>
        </authorList>
    </citation>
    <scope>NUCLEOTIDE SEQUENCE [LARGE SCALE GENOMIC DNA]</scope>
    <source>
        <strain evidence="10">K20</strain>
    </source>
</reference>
<protein>
    <submittedName>
        <fullName evidence="9">MFS transporter</fullName>
    </submittedName>
</protein>
<keyword evidence="6 7" id="KW-0472">Membrane</keyword>
<keyword evidence="5 7" id="KW-1133">Transmembrane helix</keyword>
<evidence type="ECO:0000256" key="6">
    <source>
        <dbReference type="ARBA" id="ARBA00023136"/>
    </source>
</evidence>
<feature type="domain" description="Major facilitator superfamily (MFS) profile" evidence="8">
    <location>
        <begin position="18"/>
        <end position="415"/>
    </location>
</feature>
<accession>A0ABS7YQC9</accession>
<evidence type="ECO:0000313" key="10">
    <source>
        <dbReference type="Proteomes" id="UP001199044"/>
    </source>
</evidence>
<dbReference type="Proteomes" id="UP001199044">
    <property type="component" value="Unassembled WGS sequence"/>
</dbReference>
<evidence type="ECO:0000256" key="3">
    <source>
        <dbReference type="ARBA" id="ARBA00022475"/>
    </source>
</evidence>
<feature type="transmembrane region" description="Helical" evidence="7">
    <location>
        <begin position="172"/>
        <end position="192"/>
    </location>
</feature>
<dbReference type="EMBL" id="JAIWIU010000087">
    <property type="protein sequence ID" value="MCA2017091.1"/>
    <property type="molecule type" value="Genomic_DNA"/>
</dbReference>
<evidence type="ECO:0000256" key="5">
    <source>
        <dbReference type="ARBA" id="ARBA00022989"/>
    </source>
</evidence>
<dbReference type="PANTHER" id="PTHR23517">
    <property type="entry name" value="RESISTANCE PROTEIN MDTM, PUTATIVE-RELATED-RELATED"/>
    <property type="match status" value="1"/>
</dbReference>
<comment type="caution">
    <text evidence="9">The sequence shown here is derived from an EMBL/GenBank/DDBJ whole genome shotgun (WGS) entry which is preliminary data.</text>
</comment>
<evidence type="ECO:0000259" key="8">
    <source>
        <dbReference type="PROSITE" id="PS50850"/>
    </source>
</evidence>
<feature type="transmembrane region" description="Helical" evidence="7">
    <location>
        <begin position="109"/>
        <end position="134"/>
    </location>
</feature>
<dbReference type="PANTHER" id="PTHR23517:SF3">
    <property type="entry name" value="INTEGRAL MEMBRANE TRANSPORT PROTEIN"/>
    <property type="match status" value="1"/>
</dbReference>
<evidence type="ECO:0000256" key="1">
    <source>
        <dbReference type="ARBA" id="ARBA00004651"/>
    </source>
</evidence>
<evidence type="ECO:0000313" key="9">
    <source>
        <dbReference type="EMBL" id="MCA2017091.1"/>
    </source>
</evidence>
<keyword evidence="2" id="KW-0813">Transport</keyword>
<feature type="transmembrane region" description="Helical" evidence="7">
    <location>
        <begin position="20"/>
        <end position="40"/>
    </location>
</feature>
<dbReference type="InterPro" id="IPR036259">
    <property type="entry name" value="MFS_trans_sf"/>
</dbReference>
<keyword evidence="3" id="KW-1003">Cell membrane</keyword>